<dbReference type="RefSeq" id="WP_008608615.1">
    <property type="nucleotide sequence ID" value="NZ_AHTH01000002.1"/>
</dbReference>
<evidence type="ECO:0000313" key="2">
    <source>
        <dbReference type="Proteomes" id="UP000012046"/>
    </source>
</evidence>
<accession>H3Z9Q2</accession>
<reference evidence="1 2" key="1">
    <citation type="journal article" date="2012" name="J. Bacteriol.">
        <title>Genome Sequence of Extracellular-Protease-Producing Alishewanella jeotgali Isolated from Traditional Korean Fermented Seafood.</title>
        <authorList>
            <person name="Jung J."/>
            <person name="Chun J."/>
            <person name="Park W."/>
        </authorList>
    </citation>
    <scope>NUCLEOTIDE SEQUENCE [LARGE SCALE GENOMIC DNA]</scope>
    <source>
        <strain evidence="1 2">KCTC 22429</strain>
    </source>
</reference>
<dbReference type="PATRIC" id="fig|1129374.4.peg.54"/>
<comment type="caution">
    <text evidence="1">The sequence shown here is derived from an EMBL/GenBank/DDBJ whole genome shotgun (WGS) entry which is preliminary data.</text>
</comment>
<dbReference type="eggNOG" id="ENOG50339QQ">
    <property type="taxonomic scope" value="Bacteria"/>
</dbReference>
<dbReference type="EMBL" id="AHTH01000002">
    <property type="protein sequence ID" value="EHR42576.1"/>
    <property type="molecule type" value="Genomic_DNA"/>
</dbReference>
<gene>
    <name evidence="1" type="ORF">AJE_00265</name>
</gene>
<dbReference type="Proteomes" id="UP000012046">
    <property type="component" value="Unassembled WGS sequence"/>
</dbReference>
<evidence type="ECO:0000313" key="1">
    <source>
        <dbReference type="EMBL" id="EHR42576.1"/>
    </source>
</evidence>
<proteinExistence type="predicted"/>
<sequence length="105" mass="12457">MNMLQQDLFLITLESQFRDIFQTSKAGKDNSEQRLRAQGFIHAGELLQLCTRQQVQQLMERVHLEVFGIRISERQPAEARRRQQALQLGDYDYFDEPAFIRSQRE</sequence>
<dbReference type="AlphaFoldDB" id="H3Z9Q2"/>
<keyword evidence="2" id="KW-1185">Reference proteome</keyword>
<protein>
    <submittedName>
        <fullName evidence="1">Uncharacterized protein</fullName>
    </submittedName>
</protein>
<name>H3Z9Q2_9ALTE</name>
<organism evidence="1 2">
    <name type="scientific">Alishewanella jeotgali KCTC 22429</name>
    <dbReference type="NCBI Taxonomy" id="1129374"/>
    <lineage>
        <taxon>Bacteria</taxon>
        <taxon>Pseudomonadati</taxon>
        <taxon>Pseudomonadota</taxon>
        <taxon>Gammaproteobacteria</taxon>
        <taxon>Alteromonadales</taxon>
        <taxon>Alteromonadaceae</taxon>
        <taxon>Alishewanella</taxon>
    </lineage>
</organism>